<dbReference type="Pfam" id="PF00078">
    <property type="entry name" value="RVT_1"/>
    <property type="match status" value="1"/>
</dbReference>
<keyword evidence="7" id="KW-0378">Hydrolase</keyword>
<keyword evidence="9" id="KW-0511">Multifunctional enzyme</keyword>
<keyword evidence="2" id="KW-0645">Protease</keyword>
<dbReference type="SUPFAM" id="SSF53098">
    <property type="entry name" value="Ribonuclease H-like"/>
    <property type="match status" value="1"/>
</dbReference>
<dbReference type="Pfam" id="PF17921">
    <property type="entry name" value="Integrase_H2C2"/>
    <property type="match status" value="1"/>
</dbReference>
<dbReference type="GO" id="GO:0003964">
    <property type="term" value="F:RNA-directed DNA polymerase activity"/>
    <property type="evidence" value="ECO:0007669"/>
    <property type="project" value="UniProtKB-KW"/>
</dbReference>
<dbReference type="SUPFAM" id="SSF56672">
    <property type="entry name" value="DNA/RNA polymerases"/>
    <property type="match status" value="1"/>
</dbReference>
<accession>A0A085NDH6</accession>
<dbReference type="InterPro" id="IPR050951">
    <property type="entry name" value="Retrovirus_Pol_polyprotein"/>
</dbReference>
<dbReference type="EMBL" id="KL367514">
    <property type="protein sequence ID" value="KFD67522.1"/>
    <property type="molecule type" value="Genomic_DNA"/>
</dbReference>
<dbReference type="Pfam" id="PF23055">
    <property type="entry name" value="DUF7041"/>
    <property type="match status" value="1"/>
</dbReference>
<dbReference type="GO" id="GO:0015074">
    <property type="term" value="P:DNA integration"/>
    <property type="evidence" value="ECO:0007669"/>
    <property type="project" value="InterPro"/>
</dbReference>
<dbReference type="Gene3D" id="3.10.10.10">
    <property type="entry name" value="HIV Type 1 Reverse Transcriptase, subunit A, domain 1"/>
    <property type="match status" value="1"/>
</dbReference>
<dbReference type="GO" id="GO:0008233">
    <property type="term" value="F:peptidase activity"/>
    <property type="evidence" value="ECO:0007669"/>
    <property type="project" value="UniProtKB-KW"/>
</dbReference>
<dbReference type="InterPro" id="IPR043502">
    <property type="entry name" value="DNA/RNA_pol_sf"/>
</dbReference>
<reference evidence="12" key="1">
    <citation type="journal article" date="2014" name="Nat. Genet.">
        <title>Genome and transcriptome of the porcine whipworm Trichuris suis.</title>
        <authorList>
            <person name="Jex A.R."/>
            <person name="Nejsum P."/>
            <person name="Schwarz E.M."/>
            <person name="Hu L."/>
            <person name="Young N.D."/>
            <person name="Hall R.S."/>
            <person name="Korhonen P.K."/>
            <person name="Liao S."/>
            <person name="Thamsborg S."/>
            <person name="Xia J."/>
            <person name="Xu P."/>
            <person name="Wang S."/>
            <person name="Scheerlinck J.P."/>
            <person name="Hofmann A."/>
            <person name="Sternberg P.W."/>
            <person name="Wang J."/>
            <person name="Gasser R.B."/>
        </authorList>
    </citation>
    <scope>NUCLEOTIDE SEQUENCE [LARGE SCALE GENOMIC DNA]</scope>
    <source>
        <strain evidence="12">DCEP-RM93F</strain>
    </source>
</reference>
<dbReference type="InterPro" id="IPR041577">
    <property type="entry name" value="RT_RNaseH_2"/>
</dbReference>
<sequence>MDNQTVSPSQTTAALAVKLPQFWPHSAKLWFAQAEAQFALARITASTTKFYHTIASLPDSIATQVDDLLEPYGDTPYEYLKAKLLERLTTPVGEQFHALIDSHPIGDQRPSHILREMRRMAAGIVRPSSSCWASPLHMVPRKQVGVWRPCGDYRRLNNVTKPDRYPIPHINDFAAQLHGRRVFSKIDLIRAYHQIPVHPRDVHKTAITTPFGLYEYLRMPFGLRNAAQTFQRFMDEVTRGLDFCFAYLDDILVASRTAQEHDTHLTELFRRFVKFGVRVNTDKCIFHADNLEFLGFQLSPKGIQPLQEKVAVIRHFPKPSTMSELRRFLGCVNFYRRFIPKAAVLLAPLERLISSKSGNPTIRLTTEASKAFDMVKQALADAVLLSHPAHNAPLSLVVDASDNAAGAVVQQKKLGCNWEPSYSAFGRELLAVYWAIRHFRYLLEGRHFVIFTDHKPLAQAIQRGSGTHNPREVRQLDYITSFTSDVRHITGSKNSVADALSRIPTNSISFLLDSAMLTKLQEAQSTDDELRQLEGNSTLRITKIDVPNMNISLWCDTSHGRIRPYVPGPMRREVFDTLHALSHPSIRGTRRLVSQHYVWPAMNRDVAQWARSCRLCQQTKVQRHTKSPPTIFHIPDRRFDHIHLDIVGPLPPSKGCSYLLTIIDRFTRWPEAVAIPNASAPVIARAFVSSWIARFGLPAVITTDQGRQFQSSLWRELSSKVRNQTGTSDGLPPSN</sequence>
<dbReference type="Gene3D" id="1.10.340.70">
    <property type="match status" value="1"/>
</dbReference>
<dbReference type="InterPro" id="IPR000477">
    <property type="entry name" value="RT_dom"/>
</dbReference>
<dbReference type="CDD" id="cd01647">
    <property type="entry name" value="RT_LTR"/>
    <property type="match status" value="1"/>
</dbReference>
<evidence type="ECO:0000256" key="8">
    <source>
        <dbReference type="ARBA" id="ARBA00022918"/>
    </source>
</evidence>
<dbReference type="Proteomes" id="UP000030758">
    <property type="component" value="Unassembled WGS sequence"/>
</dbReference>
<protein>
    <recommendedName>
        <fullName evidence="1">RNA-directed DNA polymerase</fullName>
        <ecNumber evidence="1">2.7.7.49</ecNumber>
    </recommendedName>
</protein>
<keyword evidence="6" id="KW-0255">Endonuclease</keyword>
<dbReference type="PROSITE" id="PS50994">
    <property type="entry name" value="INTEGRASE"/>
    <property type="match status" value="1"/>
</dbReference>
<evidence type="ECO:0000256" key="1">
    <source>
        <dbReference type="ARBA" id="ARBA00012493"/>
    </source>
</evidence>
<dbReference type="CDD" id="cd09274">
    <property type="entry name" value="RNase_HI_RT_Ty3"/>
    <property type="match status" value="1"/>
</dbReference>
<gene>
    <name evidence="12" type="ORF">M514_20363</name>
</gene>
<evidence type="ECO:0000256" key="6">
    <source>
        <dbReference type="ARBA" id="ARBA00022759"/>
    </source>
</evidence>
<keyword evidence="8" id="KW-0695">RNA-directed DNA polymerase</keyword>
<dbReference type="InterPro" id="IPR001584">
    <property type="entry name" value="Integrase_cat-core"/>
</dbReference>
<dbReference type="PANTHER" id="PTHR37984">
    <property type="entry name" value="PROTEIN CBG26694"/>
    <property type="match status" value="1"/>
</dbReference>
<dbReference type="GO" id="GO:0042575">
    <property type="term" value="C:DNA polymerase complex"/>
    <property type="evidence" value="ECO:0007669"/>
    <property type="project" value="UniProtKB-ARBA"/>
</dbReference>
<dbReference type="EC" id="2.7.7.49" evidence="1"/>
<proteinExistence type="predicted"/>
<keyword evidence="3" id="KW-0808">Transferase</keyword>
<dbReference type="InterPro" id="IPR043128">
    <property type="entry name" value="Rev_trsase/Diguanyl_cyclase"/>
</dbReference>
<keyword evidence="5" id="KW-0540">Nuclease</keyword>
<dbReference type="InterPro" id="IPR041588">
    <property type="entry name" value="Integrase_H2C2"/>
</dbReference>
<dbReference type="AlphaFoldDB" id="A0A085NDH6"/>
<evidence type="ECO:0000256" key="2">
    <source>
        <dbReference type="ARBA" id="ARBA00022670"/>
    </source>
</evidence>
<dbReference type="Pfam" id="PF17919">
    <property type="entry name" value="RT_RNaseH_2"/>
    <property type="match status" value="1"/>
</dbReference>
<dbReference type="Gene3D" id="3.30.70.270">
    <property type="match status" value="2"/>
</dbReference>
<organism evidence="12">
    <name type="scientific">Trichuris suis</name>
    <name type="common">pig whipworm</name>
    <dbReference type="NCBI Taxonomy" id="68888"/>
    <lineage>
        <taxon>Eukaryota</taxon>
        <taxon>Metazoa</taxon>
        <taxon>Ecdysozoa</taxon>
        <taxon>Nematoda</taxon>
        <taxon>Enoplea</taxon>
        <taxon>Dorylaimia</taxon>
        <taxon>Trichinellida</taxon>
        <taxon>Trichuridae</taxon>
        <taxon>Trichuris</taxon>
    </lineage>
</organism>
<evidence type="ECO:0000256" key="5">
    <source>
        <dbReference type="ARBA" id="ARBA00022722"/>
    </source>
</evidence>
<dbReference type="InterPro" id="IPR055469">
    <property type="entry name" value="DUF7041"/>
</dbReference>
<dbReference type="PROSITE" id="PS50878">
    <property type="entry name" value="RT_POL"/>
    <property type="match status" value="1"/>
</dbReference>
<evidence type="ECO:0000259" key="11">
    <source>
        <dbReference type="PROSITE" id="PS50994"/>
    </source>
</evidence>
<keyword evidence="4" id="KW-0548">Nucleotidyltransferase</keyword>
<dbReference type="Pfam" id="PF00665">
    <property type="entry name" value="rve"/>
    <property type="match status" value="1"/>
</dbReference>
<dbReference type="InterPro" id="IPR036397">
    <property type="entry name" value="RNaseH_sf"/>
</dbReference>
<dbReference type="GO" id="GO:0006508">
    <property type="term" value="P:proteolysis"/>
    <property type="evidence" value="ECO:0007669"/>
    <property type="project" value="UniProtKB-KW"/>
</dbReference>
<evidence type="ECO:0000313" key="12">
    <source>
        <dbReference type="EMBL" id="KFD67522.1"/>
    </source>
</evidence>
<evidence type="ECO:0000259" key="10">
    <source>
        <dbReference type="PROSITE" id="PS50878"/>
    </source>
</evidence>
<feature type="domain" description="Integrase catalytic" evidence="11">
    <location>
        <begin position="631"/>
        <end position="735"/>
    </location>
</feature>
<feature type="domain" description="Reverse transcriptase" evidence="10">
    <location>
        <begin position="120"/>
        <end position="298"/>
    </location>
</feature>
<name>A0A085NDH6_9BILA</name>
<dbReference type="InterPro" id="IPR012337">
    <property type="entry name" value="RNaseH-like_sf"/>
</dbReference>
<dbReference type="FunFam" id="3.30.70.270:FF:000020">
    <property type="entry name" value="Transposon Tf2-6 polyprotein-like Protein"/>
    <property type="match status" value="1"/>
</dbReference>
<dbReference type="FunFam" id="3.10.10.10:FF:000007">
    <property type="entry name" value="Retrovirus-related Pol polyprotein from transposon 17.6-like Protein"/>
    <property type="match status" value="1"/>
</dbReference>
<evidence type="ECO:0000256" key="9">
    <source>
        <dbReference type="ARBA" id="ARBA00023268"/>
    </source>
</evidence>
<dbReference type="Gene3D" id="3.30.420.10">
    <property type="entry name" value="Ribonuclease H-like superfamily/Ribonuclease H"/>
    <property type="match status" value="1"/>
</dbReference>
<dbReference type="PANTHER" id="PTHR37984:SF5">
    <property type="entry name" value="PROTEIN NYNRIN-LIKE"/>
    <property type="match status" value="1"/>
</dbReference>
<dbReference type="GO" id="GO:0004519">
    <property type="term" value="F:endonuclease activity"/>
    <property type="evidence" value="ECO:0007669"/>
    <property type="project" value="UniProtKB-KW"/>
</dbReference>
<evidence type="ECO:0000256" key="3">
    <source>
        <dbReference type="ARBA" id="ARBA00022679"/>
    </source>
</evidence>
<evidence type="ECO:0000256" key="4">
    <source>
        <dbReference type="ARBA" id="ARBA00022695"/>
    </source>
</evidence>
<dbReference type="GO" id="GO:0003676">
    <property type="term" value="F:nucleic acid binding"/>
    <property type="evidence" value="ECO:0007669"/>
    <property type="project" value="InterPro"/>
</dbReference>
<evidence type="ECO:0000256" key="7">
    <source>
        <dbReference type="ARBA" id="ARBA00022801"/>
    </source>
</evidence>